<dbReference type="Proteomes" id="UP000761574">
    <property type="component" value="Unassembled WGS sequence"/>
</dbReference>
<sequence length="177" mass="18963">MRLDITVKAEMNAFIDSLVGEPIDLLINNAGDYGPKGVTFGHCDEQEWLKVMQVNAIAPIMLTQTCYPLLKQSRQSKVIFISSKMGSIADNNSGGAYLYRSSKAALNAAVKSLAIDLHVDGIACAVYHPGWVQTAMGGPNALISVKDSVAGLSHCIDKLVLTGSGGFYNYDGNPLPW</sequence>
<dbReference type="PANTHER" id="PTHR45458">
    <property type="entry name" value="SHORT-CHAIN DEHYDROGENASE/REDUCTASE SDR"/>
    <property type="match status" value="1"/>
</dbReference>
<dbReference type="InterPro" id="IPR002347">
    <property type="entry name" value="SDR_fam"/>
</dbReference>
<dbReference type="EMBL" id="BPFB01000020">
    <property type="protein sequence ID" value="GIU47132.1"/>
    <property type="molecule type" value="Genomic_DNA"/>
</dbReference>
<keyword evidence="2" id="KW-1185">Reference proteome</keyword>
<protein>
    <submittedName>
        <fullName evidence="1">Short-chain dehydrogenase</fullName>
    </submittedName>
</protein>
<name>A0ABQ4PIC3_9GAMM</name>
<dbReference type="SUPFAM" id="SSF51735">
    <property type="entry name" value="NAD(P)-binding Rossmann-fold domains"/>
    <property type="match status" value="1"/>
</dbReference>
<dbReference type="Gene3D" id="3.40.50.720">
    <property type="entry name" value="NAD(P)-binding Rossmann-like Domain"/>
    <property type="match status" value="1"/>
</dbReference>
<dbReference type="PRINTS" id="PR00081">
    <property type="entry name" value="GDHRDH"/>
</dbReference>
<accession>A0ABQ4PIC3</accession>
<dbReference type="PANTHER" id="PTHR45458:SF1">
    <property type="entry name" value="SHORT CHAIN DEHYDROGENASE"/>
    <property type="match status" value="1"/>
</dbReference>
<evidence type="ECO:0000313" key="2">
    <source>
        <dbReference type="Proteomes" id="UP000761574"/>
    </source>
</evidence>
<dbReference type="PRINTS" id="PR00080">
    <property type="entry name" value="SDRFAMILY"/>
</dbReference>
<dbReference type="CDD" id="cd05325">
    <property type="entry name" value="carb_red_sniffer_like_SDR_c"/>
    <property type="match status" value="1"/>
</dbReference>
<evidence type="ECO:0000313" key="1">
    <source>
        <dbReference type="EMBL" id="GIU47132.1"/>
    </source>
</evidence>
<proteinExistence type="predicted"/>
<organism evidence="1 2">
    <name type="scientific">Shewanella algidipiscicola</name>
    <dbReference type="NCBI Taxonomy" id="614070"/>
    <lineage>
        <taxon>Bacteria</taxon>
        <taxon>Pseudomonadati</taxon>
        <taxon>Pseudomonadota</taxon>
        <taxon>Gammaproteobacteria</taxon>
        <taxon>Alteromonadales</taxon>
        <taxon>Shewanellaceae</taxon>
        <taxon>Shewanella</taxon>
    </lineage>
</organism>
<dbReference type="Pfam" id="PF00106">
    <property type="entry name" value="adh_short"/>
    <property type="match status" value="1"/>
</dbReference>
<dbReference type="InterPro" id="IPR036291">
    <property type="entry name" value="NAD(P)-bd_dom_sf"/>
</dbReference>
<dbReference type="InterPro" id="IPR052184">
    <property type="entry name" value="SDR_enzymes"/>
</dbReference>
<gene>
    <name evidence="1" type="ORF">TUM4630_19990</name>
</gene>
<comment type="caution">
    <text evidence="1">The sequence shown here is derived from an EMBL/GenBank/DDBJ whole genome shotgun (WGS) entry which is preliminary data.</text>
</comment>
<reference evidence="1 2" key="1">
    <citation type="submission" date="2021-05" db="EMBL/GenBank/DDBJ databases">
        <title>Molecular characterization for Shewanella algae harboring chromosomal blaOXA-55-like strains isolated from clinical and environment sample.</title>
        <authorList>
            <person name="Ohama Y."/>
            <person name="Aoki K."/>
            <person name="Harada S."/>
            <person name="Moriya K."/>
            <person name="Ishii Y."/>
            <person name="Tateda K."/>
        </authorList>
    </citation>
    <scope>NUCLEOTIDE SEQUENCE [LARGE SCALE GENOMIC DNA]</scope>
    <source>
        <strain evidence="1 2">LMG 23746</strain>
    </source>
</reference>